<reference evidence="2 3" key="1">
    <citation type="submission" date="2020-08" db="EMBL/GenBank/DDBJ databases">
        <authorList>
            <person name="Liu C."/>
            <person name="Sun Q."/>
        </authorList>
    </citation>
    <scope>NUCLEOTIDE SEQUENCE [LARGE SCALE GENOMIC DNA]</scope>
    <source>
        <strain evidence="2 3">NSJ-18</strain>
    </source>
</reference>
<sequence length="218" mass="25766">MATYICSDIHGEYNKYIEMLSKIEFNENDNLYIIGDVIDRKEGGLEIVDHIRQYNNIHLIKGNHERRLVDFYKGMYDEFPIQKNPWFKADGLITYNKLQEKDDKYIEELVEYLDKLPTVVNLGKYILVHGGFYNSDRDYTLEEALNNTSEDKRLWNREFFLSDIKVKDYTVVLGHTPTYTLGHDKIMHKPGKILIDCGCCYGKYLACLKLDEMKEFYI</sequence>
<dbReference type="InterPro" id="IPR006186">
    <property type="entry name" value="Ser/Thr-sp_prot-phosphatase"/>
</dbReference>
<protein>
    <submittedName>
        <fullName evidence="2">Serine/threonine protein phosphatase</fullName>
    </submittedName>
</protein>
<proteinExistence type="predicted"/>
<dbReference type="Proteomes" id="UP000609849">
    <property type="component" value="Unassembled WGS sequence"/>
</dbReference>
<evidence type="ECO:0000313" key="3">
    <source>
        <dbReference type="Proteomes" id="UP000609849"/>
    </source>
</evidence>
<keyword evidence="3" id="KW-1185">Reference proteome</keyword>
<dbReference type="RefSeq" id="WP_172976720.1">
    <property type="nucleotide sequence ID" value="NZ_JACRWE010000003.1"/>
</dbReference>
<dbReference type="SUPFAM" id="SSF56300">
    <property type="entry name" value="Metallo-dependent phosphatases"/>
    <property type="match status" value="1"/>
</dbReference>
<feature type="domain" description="Serine/threonine specific protein phosphatases" evidence="1">
    <location>
        <begin position="60"/>
        <end position="65"/>
    </location>
</feature>
<dbReference type="Pfam" id="PF00149">
    <property type="entry name" value="Metallophos"/>
    <property type="match status" value="1"/>
</dbReference>
<comment type="caution">
    <text evidence="2">The sequence shown here is derived from an EMBL/GenBank/DDBJ whole genome shotgun (WGS) entry which is preliminary data.</text>
</comment>
<organism evidence="2 3">
    <name type="scientific">Romboutsia faecis</name>
    <dbReference type="NCBI Taxonomy" id="2764597"/>
    <lineage>
        <taxon>Bacteria</taxon>
        <taxon>Bacillati</taxon>
        <taxon>Bacillota</taxon>
        <taxon>Clostridia</taxon>
        <taxon>Peptostreptococcales</taxon>
        <taxon>Peptostreptococcaceae</taxon>
        <taxon>Romboutsia</taxon>
    </lineage>
</organism>
<dbReference type="InterPro" id="IPR004843">
    <property type="entry name" value="Calcineurin-like_PHP"/>
</dbReference>
<gene>
    <name evidence="2" type="ORF">H8923_08810</name>
</gene>
<dbReference type="PROSITE" id="PS00125">
    <property type="entry name" value="SER_THR_PHOSPHATASE"/>
    <property type="match status" value="1"/>
</dbReference>
<dbReference type="InterPro" id="IPR029052">
    <property type="entry name" value="Metallo-depent_PP-like"/>
</dbReference>
<evidence type="ECO:0000313" key="2">
    <source>
        <dbReference type="EMBL" id="MBC5996859.1"/>
    </source>
</evidence>
<accession>A0ABR7JPK8</accession>
<dbReference type="EMBL" id="JACRWE010000003">
    <property type="protein sequence ID" value="MBC5996859.1"/>
    <property type="molecule type" value="Genomic_DNA"/>
</dbReference>
<dbReference type="PANTHER" id="PTHR42850">
    <property type="entry name" value="METALLOPHOSPHOESTERASE"/>
    <property type="match status" value="1"/>
</dbReference>
<evidence type="ECO:0000259" key="1">
    <source>
        <dbReference type="PROSITE" id="PS00125"/>
    </source>
</evidence>
<dbReference type="InterPro" id="IPR050126">
    <property type="entry name" value="Ap4A_hydrolase"/>
</dbReference>
<dbReference type="Gene3D" id="3.60.21.10">
    <property type="match status" value="1"/>
</dbReference>
<name>A0ABR7JPK8_9FIRM</name>